<dbReference type="InterPro" id="IPR012337">
    <property type="entry name" value="RNaseH-like_sf"/>
</dbReference>
<dbReference type="EMBL" id="JARYMX010000008">
    <property type="protein sequence ID" value="KAJ9537245.1"/>
    <property type="molecule type" value="Genomic_DNA"/>
</dbReference>
<gene>
    <name evidence="2" type="ORF">OSB04_029978</name>
</gene>
<dbReference type="Pfam" id="PF05699">
    <property type="entry name" value="Dimer_Tnp_hAT"/>
    <property type="match status" value="1"/>
</dbReference>
<evidence type="ECO:0000259" key="1">
    <source>
        <dbReference type="Pfam" id="PF05699"/>
    </source>
</evidence>
<evidence type="ECO:0000313" key="3">
    <source>
        <dbReference type="Proteomes" id="UP001172457"/>
    </source>
</evidence>
<dbReference type="AlphaFoldDB" id="A0AA38W3D7"/>
<dbReference type="Proteomes" id="UP001172457">
    <property type="component" value="Chromosome 8"/>
</dbReference>
<sequence length="240" mass="27772">MDNMLEGIKDGMKDNQYSDYYARIESIIVERWEKMSIPLHCLRFAFNPRFYDKDYLEKLASGGIPWKAPNLDKEVVVGSNASRTLFDGIESNGWVTMDSIDWWSTYGFETPDLAEVAKKVLSQPISSSSAKRNWSSYSYIHNVMRNRLNCKRAIKLVFIYSNIRLISHFPEAYKSGPLKKWDINPESTFLEGSSSRFEEMQSEDLDDDDCVDNERKEAESRVVKCFGLLDYDLACFGLRN</sequence>
<dbReference type="SUPFAM" id="SSF53098">
    <property type="entry name" value="Ribonuclease H-like"/>
    <property type="match status" value="1"/>
</dbReference>
<accession>A0AA38W3D7</accession>
<dbReference type="InterPro" id="IPR008906">
    <property type="entry name" value="HATC_C_dom"/>
</dbReference>
<dbReference type="GO" id="GO:0046983">
    <property type="term" value="F:protein dimerization activity"/>
    <property type="evidence" value="ECO:0007669"/>
    <property type="project" value="InterPro"/>
</dbReference>
<comment type="caution">
    <text evidence="2">The sequence shown here is derived from an EMBL/GenBank/DDBJ whole genome shotgun (WGS) entry which is preliminary data.</text>
</comment>
<feature type="domain" description="HAT C-terminal dimerisation" evidence="1">
    <location>
        <begin position="95"/>
        <end position="162"/>
    </location>
</feature>
<name>A0AA38W3D7_9ASTR</name>
<organism evidence="2 3">
    <name type="scientific">Centaurea solstitialis</name>
    <name type="common">yellow star-thistle</name>
    <dbReference type="NCBI Taxonomy" id="347529"/>
    <lineage>
        <taxon>Eukaryota</taxon>
        <taxon>Viridiplantae</taxon>
        <taxon>Streptophyta</taxon>
        <taxon>Embryophyta</taxon>
        <taxon>Tracheophyta</taxon>
        <taxon>Spermatophyta</taxon>
        <taxon>Magnoliopsida</taxon>
        <taxon>eudicotyledons</taxon>
        <taxon>Gunneridae</taxon>
        <taxon>Pentapetalae</taxon>
        <taxon>asterids</taxon>
        <taxon>campanulids</taxon>
        <taxon>Asterales</taxon>
        <taxon>Asteraceae</taxon>
        <taxon>Carduoideae</taxon>
        <taxon>Cardueae</taxon>
        <taxon>Centaureinae</taxon>
        <taxon>Centaurea</taxon>
    </lineage>
</organism>
<evidence type="ECO:0000313" key="2">
    <source>
        <dbReference type="EMBL" id="KAJ9537245.1"/>
    </source>
</evidence>
<protein>
    <recommendedName>
        <fullName evidence="1">HAT C-terminal dimerisation domain-containing protein</fullName>
    </recommendedName>
</protein>
<keyword evidence="3" id="KW-1185">Reference proteome</keyword>
<reference evidence="2" key="1">
    <citation type="submission" date="2023-03" db="EMBL/GenBank/DDBJ databases">
        <title>Chromosome-scale reference genome and RAD-based genetic map of yellow starthistle (Centaurea solstitialis) reveal putative structural variation and QTLs associated with invader traits.</title>
        <authorList>
            <person name="Reatini B."/>
            <person name="Cang F.A."/>
            <person name="Jiang Q."/>
            <person name="Mckibben M.T.W."/>
            <person name="Barker M.S."/>
            <person name="Rieseberg L.H."/>
            <person name="Dlugosch K.M."/>
        </authorList>
    </citation>
    <scope>NUCLEOTIDE SEQUENCE</scope>
    <source>
        <strain evidence="2">CAN-66</strain>
        <tissue evidence="2">Leaf</tissue>
    </source>
</reference>
<proteinExistence type="predicted"/>